<reference evidence="2" key="2">
    <citation type="submission" date="2019-06" db="EMBL/GenBank/DDBJ databases">
        <title>Co-occurence of chitin degradation, pigmentation and bioactivity in marine Pseudoalteromonas.</title>
        <authorList>
            <person name="Sonnenschein E.C."/>
            <person name="Bech P.K."/>
        </authorList>
    </citation>
    <scope>NUCLEOTIDE SEQUENCE [LARGE SCALE GENOMIC DNA]</scope>
    <source>
        <strain evidence="2">S2897</strain>
    </source>
</reference>
<sequence length="42" mass="4759">KVIQVNEQTAITTNLHIRPLSNIQLNDIVQVIIKEDDAFSLN</sequence>
<dbReference type="Proteomes" id="UP000305874">
    <property type="component" value="Unassembled WGS sequence"/>
</dbReference>
<evidence type="ECO:0000313" key="1">
    <source>
        <dbReference type="EMBL" id="TMP70711.1"/>
    </source>
</evidence>
<accession>A0A5S3YGD2</accession>
<reference evidence="1 2" key="1">
    <citation type="submission" date="2017-12" db="EMBL/GenBank/DDBJ databases">
        <authorList>
            <person name="Paulsen S."/>
            <person name="Gram L.K."/>
        </authorList>
    </citation>
    <scope>NUCLEOTIDE SEQUENCE [LARGE SCALE GENOMIC DNA]</scope>
    <source>
        <strain evidence="1 2">S2897</strain>
    </source>
</reference>
<dbReference type="AlphaFoldDB" id="A0A5S3YGD2"/>
<feature type="non-terminal residue" evidence="1">
    <location>
        <position position="1"/>
    </location>
</feature>
<organism evidence="1 2">
    <name type="scientific">Pseudoalteromonas ruthenica</name>
    <dbReference type="NCBI Taxonomy" id="151081"/>
    <lineage>
        <taxon>Bacteria</taxon>
        <taxon>Pseudomonadati</taxon>
        <taxon>Pseudomonadota</taxon>
        <taxon>Gammaproteobacteria</taxon>
        <taxon>Alteromonadales</taxon>
        <taxon>Pseudoalteromonadaceae</taxon>
        <taxon>Pseudoalteromonas</taxon>
    </lineage>
</organism>
<name>A0A5S3YGD2_9GAMM</name>
<gene>
    <name evidence="1" type="ORF">CWC05_23055</name>
</gene>
<dbReference type="EMBL" id="PNCG01000902">
    <property type="protein sequence ID" value="TMP70711.1"/>
    <property type="molecule type" value="Genomic_DNA"/>
</dbReference>
<keyword evidence="1" id="KW-0969">Cilium</keyword>
<proteinExistence type="predicted"/>
<protein>
    <submittedName>
        <fullName evidence="1">Flagellar biosynthesis protein FlgT</fullName>
    </submittedName>
</protein>
<dbReference type="InterPro" id="IPR038165">
    <property type="entry name" value="FlgT_C_sf"/>
</dbReference>
<evidence type="ECO:0000313" key="2">
    <source>
        <dbReference type="Proteomes" id="UP000305874"/>
    </source>
</evidence>
<keyword evidence="1" id="KW-0282">Flagellum</keyword>
<comment type="caution">
    <text evidence="1">The sequence shown here is derived from an EMBL/GenBank/DDBJ whole genome shotgun (WGS) entry which is preliminary data.</text>
</comment>
<dbReference type="Gene3D" id="2.40.10.410">
    <property type="entry name" value="FlgT, C-terminal domain"/>
    <property type="match status" value="1"/>
</dbReference>
<keyword evidence="1" id="KW-0966">Cell projection</keyword>